<evidence type="ECO:0000313" key="6">
    <source>
        <dbReference type="EMBL" id="GAA2097789.1"/>
    </source>
</evidence>
<dbReference type="PROSITE" id="PS01124">
    <property type="entry name" value="HTH_ARAC_FAMILY_2"/>
    <property type="match status" value="1"/>
</dbReference>
<dbReference type="InterPro" id="IPR050204">
    <property type="entry name" value="AraC_XylS_family_regulators"/>
</dbReference>
<dbReference type="Pfam" id="PF12833">
    <property type="entry name" value="HTH_18"/>
    <property type="match status" value="1"/>
</dbReference>
<sequence length="305" mass="32814">MQPHSRAGGVSRHFHSPGRLFPVQRIQTFRQVTLSMHRLDRGTWSWRAPEGAEQALTVLLLPLRGTISVTSRLPVADPMGSDSRSAAVLTTEHTATLWVGGGDSLWAAIWVPTDVLSGLGLSVESPLTPGDTRLLAATKAFVSATVRASGDARTRRSDPHTMERVLLGLVVTVLLENTTTVPGGTSQIDQMERAHALILAHLRDPSFTSEKLASALSMSERSVQRLFARYGTTPSQVLRQFRAEIAASLMHNRQQSGMSAAQVARRAGFRSVSAMRRALRATASAPPSPAEAEAPEQCCSAGLPL</sequence>
<evidence type="ECO:0000256" key="4">
    <source>
        <dbReference type="SAM" id="MobiDB-lite"/>
    </source>
</evidence>
<dbReference type="SMART" id="SM00342">
    <property type="entry name" value="HTH_ARAC"/>
    <property type="match status" value="1"/>
</dbReference>
<reference evidence="6 7" key="1">
    <citation type="journal article" date="2019" name="Int. J. Syst. Evol. Microbiol.">
        <title>The Global Catalogue of Microorganisms (GCM) 10K type strain sequencing project: providing services to taxonomists for standard genome sequencing and annotation.</title>
        <authorList>
            <consortium name="The Broad Institute Genomics Platform"/>
            <consortium name="The Broad Institute Genome Sequencing Center for Infectious Disease"/>
            <person name="Wu L."/>
            <person name="Ma J."/>
        </authorList>
    </citation>
    <scope>NUCLEOTIDE SEQUENCE [LARGE SCALE GENOMIC DNA]</scope>
    <source>
        <strain evidence="6 7">JCM 15900</strain>
    </source>
</reference>
<protein>
    <recommendedName>
        <fullName evidence="5">HTH araC/xylS-type domain-containing protein</fullName>
    </recommendedName>
</protein>
<dbReference type="EMBL" id="BAAAPZ010000007">
    <property type="protein sequence ID" value="GAA2097789.1"/>
    <property type="molecule type" value="Genomic_DNA"/>
</dbReference>
<feature type="region of interest" description="Disordered" evidence="4">
    <location>
        <begin position="280"/>
        <end position="305"/>
    </location>
</feature>
<evidence type="ECO:0000313" key="7">
    <source>
        <dbReference type="Proteomes" id="UP001500984"/>
    </source>
</evidence>
<evidence type="ECO:0000259" key="5">
    <source>
        <dbReference type="PROSITE" id="PS01124"/>
    </source>
</evidence>
<proteinExistence type="predicted"/>
<keyword evidence="2" id="KW-0238">DNA-binding</keyword>
<dbReference type="RefSeq" id="WP_291796570.1">
    <property type="nucleotide sequence ID" value="NZ_BAAAPZ010000007.1"/>
</dbReference>
<name>A0ABN2WT10_9MICO</name>
<dbReference type="PANTHER" id="PTHR46796:SF6">
    <property type="entry name" value="ARAC SUBFAMILY"/>
    <property type="match status" value="1"/>
</dbReference>
<keyword evidence="1" id="KW-0805">Transcription regulation</keyword>
<keyword evidence="3" id="KW-0804">Transcription</keyword>
<dbReference type="Gene3D" id="1.10.10.60">
    <property type="entry name" value="Homeodomain-like"/>
    <property type="match status" value="1"/>
</dbReference>
<dbReference type="InterPro" id="IPR018060">
    <property type="entry name" value="HTH_AraC"/>
</dbReference>
<dbReference type="Proteomes" id="UP001500984">
    <property type="component" value="Unassembled WGS sequence"/>
</dbReference>
<feature type="domain" description="HTH araC/xylS-type" evidence="5">
    <location>
        <begin position="192"/>
        <end position="293"/>
    </location>
</feature>
<dbReference type="PANTHER" id="PTHR46796">
    <property type="entry name" value="HTH-TYPE TRANSCRIPTIONAL ACTIVATOR RHAS-RELATED"/>
    <property type="match status" value="1"/>
</dbReference>
<evidence type="ECO:0000256" key="2">
    <source>
        <dbReference type="ARBA" id="ARBA00023125"/>
    </source>
</evidence>
<organism evidence="6 7">
    <name type="scientific">Brevibacterium salitolerans</name>
    <dbReference type="NCBI Taxonomy" id="1403566"/>
    <lineage>
        <taxon>Bacteria</taxon>
        <taxon>Bacillati</taxon>
        <taxon>Actinomycetota</taxon>
        <taxon>Actinomycetes</taxon>
        <taxon>Micrococcales</taxon>
        <taxon>Brevibacteriaceae</taxon>
        <taxon>Brevibacterium</taxon>
    </lineage>
</organism>
<evidence type="ECO:0000256" key="1">
    <source>
        <dbReference type="ARBA" id="ARBA00023015"/>
    </source>
</evidence>
<gene>
    <name evidence="6" type="ORF">GCM10009823_18660</name>
</gene>
<evidence type="ECO:0000256" key="3">
    <source>
        <dbReference type="ARBA" id="ARBA00023163"/>
    </source>
</evidence>
<comment type="caution">
    <text evidence="6">The sequence shown here is derived from an EMBL/GenBank/DDBJ whole genome shotgun (WGS) entry which is preliminary data.</text>
</comment>
<keyword evidence="7" id="KW-1185">Reference proteome</keyword>
<accession>A0ABN2WT10</accession>